<proteinExistence type="predicted"/>
<sequence length="400" mass="43039">MSQYSTTRLVRFETRQPFSLALPNYDPALTHSNDGSLVYFTANRLLERQLGSAGEAVRIVTAKGRIPVLAPWDWPRAAEAGRVLFLLPSTALGDCVEAALFLRAFRQAHPAIEVTVANTGDATDIFGREEGLRVLPLLNSERELERQDAVIDIGQVSGWGNTATDPVYLEDALLQAFGLEPAVASLNRDREATRIGILPLTSSPLRTLPPDLCIALAEAFGPERVVTVALNSYQKVSAAYERTCRARLGTAVQIIPGFPTVGDLMDFLASCDFVVTGDSGPAHVTKLLGTSGLAVFTTVSGERRLGRHKNLDSYQVAYRGAHCSTPCGLAKVRETREGRIGCMGSLGCSLKDLKNVPSGPNADAVEELIFNDPVPCIAQLSRETEAVVARALELSRHAGA</sequence>
<evidence type="ECO:0000256" key="1">
    <source>
        <dbReference type="ARBA" id="ARBA00022676"/>
    </source>
</evidence>
<protein>
    <submittedName>
        <fullName evidence="3">Lipopolysaccharide heptosyltransferase family protein</fullName>
    </submittedName>
</protein>
<evidence type="ECO:0000313" key="4">
    <source>
        <dbReference type="Proteomes" id="UP001060336"/>
    </source>
</evidence>
<dbReference type="AlphaFoldDB" id="A0A9J7ANX4"/>
<dbReference type="GO" id="GO:0005829">
    <property type="term" value="C:cytosol"/>
    <property type="evidence" value="ECO:0007669"/>
    <property type="project" value="TreeGrafter"/>
</dbReference>
<dbReference type="GO" id="GO:0008713">
    <property type="term" value="F:ADP-heptose-lipopolysaccharide heptosyltransferase activity"/>
    <property type="evidence" value="ECO:0007669"/>
    <property type="project" value="TreeGrafter"/>
</dbReference>
<dbReference type="PANTHER" id="PTHR30160:SF7">
    <property type="entry name" value="ADP-HEPTOSE--LPS HEPTOSYLTRANSFERASE 2"/>
    <property type="match status" value="1"/>
</dbReference>
<dbReference type="GO" id="GO:0009244">
    <property type="term" value="P:lipopolysaccharide core region biosynthetic process"/>
    <property type="evidence" value="ECO:0007669"/>
    <property type="project" value="TreeGrafter"/>
</dbReference>
<dbReference type="EMBL" id="CP102480">
    <property type="protein sequence ID" value="UUX49331.1"/>
    <property type="molecule type" value="Genomic_DNA"/>
</dbReference>
<accession>A0A9J7ANX4</accession>
<dbReference type="SUPFAM" id="SSF53756">
    <property type="entry name" value="UDP-Glycosyltransferase/glycogen phosphorylase"/>
    <property type="match status" value="1"/>
</dbReference>
<gene>
    <name evidence="3" type="ORF">NUH88_18265</name>
</gene>
<evidence type="ECO:0000256" key="2">
    <source>
        <dbReference type="ARBA" id="ARBA00022679"/>
    </source>
</evidence>
<dbReference type="InterPro" id="IPR051199">
    <property type="entry name" value="LPS_LOS_Heptosyltrfase"/>
</dbReference>
<name>A0A9J7ANX4_9PROT</name>
<dbReference type="Pfam" id="PF01075">
    <property type="entry name" value="Glyco_transf_9"/>
    <property type="match status" value="1"/>
</dbReference>
<dbReference type="PANTHER" id="PTHR30160">
    <property type="entry name" value="TETRAACYLDISACCHARIDE 4'-KINASE-RELATED"/>
    <property type="match status" value="1"/>
</dbReference>
<dbReference type="KEGG" id="naci:NUH88_18265"/>
<dbReference type="InterPro" id="IPR002201">
    <property type="entry name" value="Glyco_trans_9"/>
</dbReference>
<dbReference type="RefSeq" id="WP_257767907.1">
    <property type="nucleotide sequence ID" value="NZ_CP102480.1"/>
</dbReference>
<reference evidence="3" key="1">
    <citation type="submission" date="2022-08" db="EMBL/GenBank/DDBJ databases">
        <title>Nisaea acidiphila sp. nov., isolated from a marine algal debris and emended description of the genus Nisaea Urios et al. 2008.</title>
        <authorList>
            <person name="Kwon K."/>
        </authorList>
    </citation>
    <scope>NUCLEOTIDE SEQUENCE</scope>
    <source>
        <strain evidence="3">MEBiC11861</strain>
    </source>
</reference>
<keyword evidence="1" id="KW-0328">Glycosyltransferase</keyword>
<keyword evidence="2" id="KW-0808">Transferase</keyword>
<evidence type="ECO:0000313" key="3">
    <source>
        <dbReference type="EMBL" id="UUX49331.1"/>
    </source>
</evidence>
<dbReference type="Proteomes" id="UP001060336">
    <property type="component" value="Chromosome"/>
</dbReference>
<dbReference type="Gene3D" id="3.40.50.2000">
    <property type="entry name" value="Glycogen Phosphorylase B"/>
    <property type="match status" value="1"/>
</dbReference>
<keyword evidence="4" id="KW-1185">Reference proteome</keyword>
<organism evidence="3 4">
    <name type="scientific">Nisaea acidiphila</name>
    <dbReference type="NCBI Taxonomy" id="1862145"/>
    <lineage>
        <taxon>Bacteria</taxon>
        <taxon>Pseudomonadati</taxon>
        <taxon>Pseudomonadota</taxon>
        <taxon>Alphaproteobacteria</taxon>
        <taxon>Rhodospirillales</taxon>
        <taxon>Thalassobaculaceae</taxon>
        <taxon>Nisaea</taxon>
    </lineage>
</organism>